<evidence type="ECO:0000313" key="2">
    <source>
        <dbReference type="Proteomes" id="UP000789901"/>
    </source>
</evidence>
<gene>
    <name evidence="1" type="ORF">GMARGA_LOCUS22359</name>
</gene>
<evidence type="ECO:0000313" key="1">
    <source>
        <dbReference type="EMBL" id="CAG8797279.1"/>
    </source>
</evidence>
<dbReference type="EMBL" id="CAJVQB010021516">
    <property type="protein sequence ID" value="CAG8797279.1"/>
    <property type="molecule type" value="Genomic_DNA"/>
</dbReference>
<organism evidence="1 2">
    <name type="scientific">Gigaspora margarita</name>
    <dbReference type="NCBI Taxonomy" id="4874"/>
    <lineage>
        <taxon>Eukaryota</taxon>
        <taxon>Fungi</taxon>
        <taxon>Fungi incertae sedis</taxon>
        <taxon>Mucoromycota</taxon>
        <taxon>Glomeromycotina</taxon>
        <taxon>Glomeromycetes</taxon>
        <taxon>Diversisporales</taxon>
        <taxon>Gigasporaceae</taxon>
        <taxon>Gigaspora</taxon>
    </lineage>
</organism>
<reference evidence="1 2" key="1">
    <citation type="submission" date="2021-06" db="EMBL/GenBank/DDBJ databases">
        <authorList>
            <person name="Kallberg Y."/>
            <person name="Tangrot J."/>
            <person name="Rosling A."/>
        </authorList>
    </citation>
    <scope>NUCLEOTIDE SEQUENCE [LARGE SCALE GENOMIC DNA]</scope>
    <source>
        <strain evidence="1 2">120-4 pot B 10/14</strain>
    </source>
</reference>
<accession>A0ABN7VSN9</accession>
<comment type="caution">
    <text evidence="1">The sequence shown here is derived from an EMBL/GenBank/DDBJ whole genome shotgun (WGS) entry which is preliminary data.</text>
</comment>
<feature type="non-terminal residue" evidence="1">
    <location>
        <position position="1"/>
    </location>
</feature>
<keyword evidence="2" id="KW-1185">Reference proteome</keyword>
<name>A0ABN7VSN9_GIGMA</name>
<protein>
    <submittedName>
        <fullName evidence="1">25124_t:CDS:1</fullName>
    </submittedName>
</protein>
<proteinExistence type="predicted"/>
<sequence>SRSNNISNQPNVIVISDTDDEPFINDHYRNILIRILLKESTSNVVVW</sequence>
<dbReference type="Proteomes" id="UP000789901">
    <property type="component" value="Unassembled WGS sequence"/>
</dbReference>